<evidence type="ECO:0000313" key="3">
    <source>
        <dbReference type="Proteomes" id="UP000285569"/>
    </source>
</evidence>
<reference evidence="2 3" key="2">
    <citation type="journal article" date="2020" name="Int. J. Syst. Evol. Microbiol.">
        <title>Leptospira yasudae sp. nov. and Leptospira stimsonii sp. nov., two new species of the pathogenic group isolated from environmental sources.</title>
        <authorList>
            <person name="Casanovas-Massana A."/>
            <person name="Hamond C."/>
            <person name="Santos L.A."/>
            <person name="de Oliveira D."/>
            <person name="Hacker K.P."/>
            <person name="Balassiano I."/>
            <person name="Costa F."/>
            <person name="Medeiros M.A."/>
            <person name="Reis M.G."/>
            <person name="Ko A.I."/>
            <person name="Wunder E.A."/>
        </authorList>
    </citation>
    <scope>NUCLEOTIDE SEQUENCE [LARGE SCALE GENOMIC DNA]</scope>
    <source>
        <strain evidence="2 3">B21</strain>
    </source>
</reference>
<evidence type="ECO:0000313" key="2">
    <source>
        <dbReference type="EMBL" id="RHX80297.1"/>
    </source>
</evidence>
<dbReference type="SUPFAM" id="SSF53597">
    <property type="entry name" value="Dihydrofolate reductase-like"/>
    <property type="match status" value="1"/>
</dbReference>
<dbReference type="Pfam" id="PF01872">
    <property type="entry name" value="RibD_C"/>
    <property type="match status" value="1"/>
</dbReference>
<protein>
    <submittedName>
        <fullName evidence="2">Riboflavin biosynthesis protein RibD</fullName>
    </submittedName>
</protein>
<dbReference type="PANTHER" id="PTHR38011:SF2">
    <property type="entry name" value="BIFUNCTIONAL DEAMINASE-REDUCTASE DOMAIN PROTEIN"/>
    <property type="match status" value="1"/>
</dbReference>
<dbReference type="InterPro" id="IPR050765">
    <property type="entry name" value="Riboflavin_Biosynth_HTPR"/>
</dbReference>
<reference evidence="3" key="1">
    <citation type="submission" date="2018-05" db="EMBL/GenBank/DDBJ databases">
        <title>Leptospira yasudae sp. nov. and Leptospira stimsonii sp. nov., two pathogenic species of the genus Leptospira isolated from environmental sources.</title>
        <authorList>
            <person name="Casanovas-Massana A."/>
            <person name="Hamond C."/>
            <person name="Santos L.A."/>
            <person name="Hacker K.P."/>
            <person name="Balassiano I."/>
            <person name="Medeiros M.A."/>
            <person name="Reis M.G."/>
            <person name="Ko A.I."/>
            <person name="Wunder E.A."/>
        </authorList>
    </citation>
    <scope>NUCLEOTIDE SEQUENCE [LARGE SCALE GENOMIC DNA]</scope>
    <source>
        <strain evidence="3">B21</strain>
    </source>
</reference>
<dbReference type="InterPro" id="IPR002734">
    <property type="entry name" value="RibDG_C"/>
</dbReference>
<dbReference type="Gene3D" id="3.40.430.10">
    <property type="entry name" value="Dihydrofolate Reductase, subunit A"/>
    <property type="match status" value="1"/>
</dbReference>
<dbReference type="PANTHER" id="PTHR38011">
    <property type="entry name" value="DIHYDROFOLATE REDUCTASE FAMILY PROTEIN (AFU_ORTHOLOGUE AFUA_8G06820)"/>
    <property type="match status" value="1"/>
</dbReference>
<dbReference type="EMBL" id="QHCR01000004">
    <property type="protein sequence ID" value="RHX80297.1"/>
    <property type="molecule type" value="Genomic_DNA"/>
</dbReference>
<proteinExistence type="predicted"/>
<feature type="domain" description="Bacterial bifunctional deaminase-reductase C-terminal" evidence="1">
    <location>
        <begin position="4"/>
        <end position="183"/>
    </location>
</feature>
<dbReference type="Proteomes" id="UP000285569">
    <property type="component" value="Unassembled WGS sequence"/>
</dbReference>
<evidence type="ECO:0000259" key="1">
    <source>
        <dbReference type="Pfam" id="PF01872"/>
    </source>
</evidence>
<dbReference type="RefSeq" id="WP_118956020.1">
    <property type="nucleotide sequence ID" value="NZ_JACCKC010000008.1"/>
</dbReference>
<keyword evidence="3" id="KW-1185">Reference proteome</keyword>
<gene>
    <name evidence="2" type="ORF">DLM77_10710</name>
</gene>
<dbReference type="InterPro" id="IPR024072">
    <property type="entry name" value="DHFR-like_dom_sf"/>
</dbReference>
<comment type="caution">
    <text evidence="2">The sequence shown here is derived from an EMBL/GenBank/DDBJ whole genome shotgun (WGS) entry which is preliminary data.</text>
</comment>
<accession>A0ABX9M4D6</accession>
<name>A0ABX9M4D6_9LEPT</name>
<organism evidence="2 3">
    <name type="scientific">Leptospira yasudae</name>
    <dbReference type="NCBI Taxonomy" id="2202201"/>
    <lineage>
        <taxon>Bacteria</taxon>
        <taxon>Pseudomonadati</taxon>
        <taxon>Spirochaetota</taxon>
        <taxon>Spirochaetia</taxon>
        <taxon>Leptospirales</taxon>
        <taxon>Leptospiraceae</taxon>
        <taxon>Leptospira</taxon>
    </lineage>
</organism>
<sequence>MRRLIVLEFLTLDGVIQGPGGPEEDTSGGFTYGGWQVPYSDDAVGAAMNKQMNRPFDLLLGRKTFDIWAPYWPKHSDFWPAVMTVTKYVASNTLTSHEWGPSVFLNGNIADKIEKLKQEEGPDLHVYGSANLVQTLMKHDLIDEFWLKIFPLTLGSGKRLFVEGTIPAAFQVTESEVTPGGVIIANYKRAGAVETGSF</sequence>